<dbReference type="KEGG" id="mng:MNEG_2443"/>
<protein>
    <submittedName>
        <fullName evidence="2">Uncharacterized protein</fullName>
    </submittedName>
</protein>
<sequence length="532" mass="53040">MSGAQKCGGRWLQAVGPMATSYMVKAAPLARAGAGACAGRVDRPGAARRASGAGRAGAARRAAALGAPSYVSGLGLLLGIERLGTWWWQDPQFKLQRYGGACALGTLAAPAFETPLWQVFMQQVFASHEEMLRRRDGLLIEDAAVRPLTWGATVTPARRPCRPRASSAPLAAPLAAAAAAVAAAQHARLAGRAPWPLQEASGALLLLSAALSPPKEAAAAPGEVAWLLEAAPHPAEVPQAPPLHASGHPPAGRPVHAAAHGGGGGGGGGGGTGGDGAVAVVAAAAAAPLAHAGAARNTAHSGAAQHALLSGAAPAGAPAPSAGSAAAALTALRSGGLSRAAGPSAAPSESPALAPASAGPHSAAASACAGAADSGDVAHAPKHRKLLAASPIFGTTGVRTVHDAWREWMVGLEGRLPAPEAMAAVRASETLQLGRRNTEMLHKRRFPCERIQADVGGGCNVGLALAQYEAARAALGLTLDQLGGGCRLLRSHRLSVSARWAPCGRAGSARLFSGAAGGKGRRHDPRNYACGC</sequence>
<dbReference type="GeneID" id="25735321"/>
<name>A0A0D2LG15_9CHLO</name>
<reference evidence="2 3" key="1">
    <citation type="journal article" date="2013" name="BMC Genomics">
        <title>Reconstruction of the lipid metabolism for the microalga Monoraphidium neglectum from its genome sequence reveals characteristics suitable for biofuel production.</title>
        <authorList>
            <person name="Bogen C."/>
            <person name="Al-Dilaimi A."/>
            <person name="Albersmeier A."/>
            <person name="Wichmann J."/>
            <person name="Grundmann M."/>
            <person name="Rupp O."/>
            <person name="Lauersen K.J."/>
            <person name="Blifernez-Klassen O."/>
            <person name="Kalinowski J."/>
            <person name="Goesmann A."/>
            <person name="Mussgnug J.H."/>
            <person name="Kruse O."/>
        </authorList>
    </citation>
    <scope>NUCLEOTIDE SEQUENCE [LARGE SCALE GENOMIC DNA]</scope>
    <source>
        <strain evidence="2 3">SAG 48.87</strain>
    </source>
</reference>
<dbReference type="EMBL" id="KK100495">
    <property type="protein sequence ID" value="KIZ05509.1"/>
    <property type="molecule type" value="Genomic_DNA"/>
</dbReference>
<feature type="compositionally biased region" description="Gly residues" evidence="1">
    <location>
        <begin position="260"/>
        <end position="270"/>
    </location>
</feature>
<dbReference type="RefSeq" id="XP_013904528.1">
    <property type="nucleotide sequence ID" value="XM_014049074.1"/>
</dbReference>
<accession>A0A0D2LG15</accession>
<dbReference type="AlphaFoldDB" id="A0A0D2LG15"/>
<keyword evidence="3" id="KW-1185">Reference proteome</keyword>
<gene>
    <name evidence="2" type="ORF">MNEG_2443</name>
</gene>
<dbReference type="Proteomes" id="UP000054498">
    <property type="component" value="Unassembled WGS sequence"/>
</dbReference>
<feature type="region of interest" description="Disordered" evidence="1">
    <location>
        <begin position="236"/>
        <end position="270"/>
    </location>
</feature>
<evidence type="ECO:0000313" key="3">
    <source>
        <dbReference type="Proteomes" id="UP000054498"/>
    </source>
</evidence>
<organism evidence="2 3">
    <name type="scientific">Monoraphidium neglectum</name>
    <dbReference type="NCBI Taxonomy" id="145388"/>
    <lineage>
        <taxon>Eukaryota</taxon>
        <taxon>Viridiplantae</taxon>
        <taxon>Chlorophyta</taxon>
        <taxon>core chlorophytes</taxon>
        <taxon>Chlorophyceae</taxon>
        <taxon>CS clade</taxon>
        <taxon>Sphaeropleales</taxon>
        <taxon>Selenastraceae</taxon>
        <taxon>Monoraphidium</taxon>
    </lineage>
</organism>
<evidence type="ECO:0000313" key="2">
    <source>
        <dbReference type="EMBL" id="KIZ05509.1"/>
    </source>
</evidence>
<dbReference type="OrthoDB" id="10684508at2759"/>
<feature type="region of interest" description="Disordered" evidence="1">
    <location>
        <begin position="337"/>
        <end position="360"/>
    </location>
</feature>
<feature type="compositionally biased region" description="Low complexity" evidence="1">
    <location>
        <begin position="247"/>
        <end position="259"/>
    </location>
</feature>
<proteinExistence type="predicted"/>
<evidence type="ECO:0000256" key="1">
    <source>
        <dbReference type="SAM" id="MobiDB-lite"/>
    </source>
</evidence>